<name>A0A9N8ZDU0_9GLOM</name>
<gene>
    <name evidence="1" type="ORF">DERYTH_LOCUS2484</name>
</gene>
<proteinExistence type="predicted"/>
<accession>A0A9N8ZDU0</accession>
<comment type="caution">
    <text evidence="1">The sequence shown here is derived from an EMBL/GenBank/DDBJ whole genome shotgun (WGS) entry which is preliminary data.</text>
</comment>
<organism evidence="1 2">
    <name type="scientific">Dentiscutata erythropus</name>
    <dbReference type="NCBI Taxonomy" id="1348616"/>
    <lineage>
        <taxon>Eukaryota</taxon>
        <taxon>Fungi</taxon>
        <taxon>Fungi incertae sedis</taxon>
        <taxon>Mucoromycota</taxon>
        <taxon>Glomeromycotina</taxon>
        <taxon>Glomeromycetes</taxon>
        <taxon>Diversisporales</taxon>
        <taxon>Gigasporaceae</taxon>
        <taxon>Dentiscutata</taxon>
    </lineage>
</organism>
<evidence type="ECO:0000313" key="1">
    <source>
        <dbReference type="EMBL" id="CAG8492462.1"/>
    </source>
</evidence>
<dbReference type="Proteomes" id="UP000789405">
    <property type="component" value="Unassembled WGS sequence"/>
</dbReference>
<keyword evidence="2" id="KW-1185">Reference proteome</keyword>
<protein>
    <submittedName>
        <fullName evidence="1">11674_t:CDS:1</fullName>
    </submittedName>
</protein>
<dbReference type="EMBL" id="CAJVPY010000796">
    <property type="protein sequence ID" value="CAG8492462.1"/>
    <property type="molecule type" value="Genomic_DNA"/>
</dbReference>
<sequence>SDIRQLEDLCNEIGEICDKDFVSCYNIQTTSNNIVYNSFDDALNASEEKITEIVEDGREQFPPLVRSRRFYDVNEKEFDTDKFNF</sequence>
<reference evidence="1" key="1">
    <citation type="submission" date="2021-06" db="EMBL/GenBank/DDBJ databases">
        <authorList>
            <person name="Kallberg Y."/>
            <person name="Tangrot J."/>
            <person name="Rosling A."/>
        </authorList>
    </citation>
    <scope>NUCLEOTIDE SEQUENCE</scope>
    <source>
        <strain evidence="1">MA453B</strain>
    </source>
</reference>
<feature type="non-terminal residue" evidence="1">
    <location>
        <position position="85"/>
    </location>
</feature>
<dbReference type="AlphaFoldDB" id="A0A9N8ZDU0"/>
<evidence type="ECO:0000313" key="2">
    <source>
        <dbReference type="Proteomes" id="UP000789405"/>
    </source>
</evidence>
<dbReference type="OrthoDB" id="2421457at2759"/>